<dbReference type="InterPro" id="IPR036129">
    <property type="entry name" value="Glycerate_kinase_sf"/>
</dbReference>
<dbReference type="OrthoDB" id="9774290at2"/>
<dbReference type="Pfam" id="PF02595">
    <property type="entry name" value="Gly_kinase"/>
    <property type="match status" value="1"/>
</dbReference>
<keyword evidence="2 4" id="KW-0808">Transferase</keyword>
<evidence type="ECO:0000256" key="4">
    <source>
        <dbReference type="PIRNR" id="PIRNR006078"/>
    </source>
</evidence>
<keyword evidence="6" id="KW-1185">Reference proteome</keyword>
<dbReference type="SUPFAM" id="SSF110738">
    <property type="entry name" value="Glycerate kinase I"/>
    <property type="match status" value="1"/>
</dbReference>
<sequence>MKITIAPDSFKGSLSARELGEAMKEGVLNAAPEAFVKVLPMGDGGEGTLEVIEGLIEKKVKVKVRGPLPDQRVETSFAILSYQGKETAFIECARSTGLTLVPKNKRDPYLLNSYGLGEQIRAALKSGFNDLIISLGGSATTDGGTGMLQALGYRFFDQEDNLLTSEENILNQITQMDTANVLKELEDCRITVLCDVKNPFYGENGAAYIYGPQKGADMNQIADLDSGLKGLASLVMNTKKIDLQSLKGAGAAGGLGGALAGIMNAELKSGFTVIAELLRLEDEIRTSDFVLTGEGNLDAQSMQGKVPVSVAEYASKYHVPAIALAGGIELRDHYHPLEAVFSIQSSPCSMEEAIENTYENTKFTTAQIISLLQINES</sequence>
<keyword evidence="3 4" id="KW-0418">Kinase</keyword>
<comment type="similarity">
    <text evidence="1 4">Belongs to the glycerate kinase type-1 family.</text>
</comment>
<dbReference type="PANTHER" id="PTHR21599:SF0">
    <property type="entry name" value="GLYCERATE KINASE"/>
    <property type="match status" value="1"/>
</dbReference>
<dbReference type="PIRSF" id="PIRSF006078">
    <property type="entry name" value="GlxK"/>
    <property type="match status" value="1"/>
</dbReference>
<organism evidence="5 6">
    <name type="scientific">Halobacillus dabanensis</name>
    <dbReference type="NCBI Taxonomy" id="240302"/>
    <lineage>
        <taxon>Bacteria</taxon>
        <taxon>Bacillati</taxon>
        <taxon>Bacillota</taxon>
        <taxon>Bacilli</taxon>
        <taxon>Bacillales</taxon>
        <taxon>Bacillaceae</taxon>
        <taxon>Halobacillus</taxon>
    </lineage>
</organism>
<evidence type="ECO:0000256" key="2">
    <source>
        <dbReference type="ARBA" id="ARBA00022679"/>
    </source>
</evidence>
<dbReference type="RefSeq" id="WP_075038140.1">
    <property type="nucleotide sequence ID" value="NZ_FOSB01000015.1"/>
</dbReference>
<dbReference type="GO" id="GO:0008887">
    <property type="term" value="F:glycerate kinase activity"/>
    <property type="evidence" value="ECO:0007669"/>
    <property type="project" value="UniProtKB-UniRule"/>
</dbReference>
<dbReference type="Gene3D" id="3.90.1510.10">
    <property type="entry name" value="Glycerate kinase, domain 2"/>
    <property type="match status" value="1"/>
</dbReference>
<name>A0A1I4A026_HALDA</name>
<dbReference type="Proteomes" id="UP000183557">
    <property type="component" value="Unassembled WGS sequence"/>
</dbReference>
<accession>A0A1I4A026</accession>
<proteinExistence type="inferred from homology"/>
<evidence type="ECO:0000313" key="5">
    <source>
        <dbReference type="EMBL" id="SFK49695.1"/>
    </source>
</evidence>
<protein>
    <submittedName>
        <fullName evidence="5">Glycerate kinase</fullName>
    </submittedName>
</protein>
<dbReference type="Gene3D" id="3.40.50.10350">
    <property type="entry name" value="Glycerate kinase, domain 1"/>
    <property type="match status" value="1"/>
</dbReference>
<dbReference type="GO" id="GO:0031388">
    <property type="term" value="P:organic acid phosphorylation"/>
    <property type="evidence" value="ECO:0007669"/>
    <property type="project" value="UniProtKB-UniRule"/>
</dbReference>
<dbReference type="NCBIfam" id="TIGR00045">
    <property type="entry name" value="glycerate kinase"/>
    <property type="match status" value="1"/>
</dbReference>
<dbReference type="InterPro" id="IPR018197">
    <property type="entry name" value="Glycerate_kinase_RE-like"/>
</dbReference>
<reference evidence="6" key="1">
    <citation type="submission" date="2016-10" db="EMBL/GenBank/DDBJ databases">
        <authorList>
            <person name="Varghese N."/>
            <person name="Submissions S."/>
        </authorList>
    </citation>
    <scope>NUCLEOTIDE SEQUENCE [LARGE SCALE GENOMIC DNA]</scope>
    <source>
        <strain evidence="6">CGMCC 1.3704</strain>
    </source>
</reference>
<dbReference type="EMBL" id="FOSB01000015">
    <property type="protein sequence ID" value="SFK49695.1"/>
    <property type="molecule type" value="Genomic_DNA"/>
</dbReference>
<dbReference type="AlphaFoldDB" id="A0A1I4A026"/>
<evidence type="ECO:0000256" key="3">
    <source>
        <dbReference type="ARBA" id="ARBA00022777"/>
    </source>
</evidence>
<dbReference type="InterPro" id="IPR004381">
    <property type="entry name" value="Glycerate_kinase"/>
</dbReference>
<evidence type="ECO:0000256" key="1">
    <source>
        <dbReference type="ARBA" id="ARBA00006284"/>
    </source>
</evidence>
<dbReference type="PANTHER" id="PTHR21599">
    <property type="entry name" value="GLYCERATE KINASE"/>
    <property type="match status" value="1"/>
</dbReference>
<gene>
    <name evidence="5" type="ORF">SAMN04487936_11581</name>
</gene>
<evidence type="ECO:0000313" key="6">
    <source>
        <dbReference type="Proteomes" id="UP000183557"/>
    </source>
</evidence>
<dbReference type="InterPro" id="IPR018193">
    <property type="entry name" value="Glyc_kinase_flavodox-like_fold"/>
</dbReference>